<feature type="compositionally biased region" description="Low complexity" evidence="2">
    <location>
        <begin position="181"/>
        <end position="196"/>
    </location>
</feature>
<proteinExistence type="predicted"/>
<evidence type="ECO:0000256" key="1">
    <source>
        <dbReference type="SAM" id="Coils"/>
    </source>
</evidence>
<sequence length="679" mass="75143">MAPRTRRTARSASQDSTTRRSRRLASETPEYEGDLAVIDEITSRNSDLESRVKINETRSATLQLRAEVTESRNSDLASHNDDLANHYSALASDNENLASRIHQLQLQRDEAEARARVLEEAASSNESVAKRKRSIYNDAMQERIQQRIKERKAEATSATSESPAQQNASESPLTARVRVAPGSSQRTSRTRTVPRTPCAEKETNAALNENKSVGTPLSAATSTFAPTDTFAQTPSFLATANQVTPQQQLSLSTRKATPAAQKSFTTTEDATVRETSPQESSMALTQVASPQQQQLDLHQVNTTPFAQDTPRPLWRRMFGAAVGILGELTPVSRKRAATEDTPTTTGRPAKSLRFETSSQGTADEQLGHGSATTSLTSIEQRSSQHAMASREAEHDQTTSQNTSSAQGEHEHDAAAAQGADSPTPSQYHSAPAETSSGLARRSPSKPRTPSRFLMPSTKNKRVPTSLSTVSEYTEPETSYISSFTPSRPPQRRSVASARAARTQSSIPWSNRRKSTTSGPITTSSGPDARWEKLERVRNLQQELNRLNADSDVIEMESHRRKRVKVDSLAWIPHHRPGESSGTFRVPDIDSDDEMEVDETIPERSNVFAEAVGMEVEREKEPVEQEVVEEVVVDVSEFVFPDVGRRRLDEPELASELVRHEHDRLDREFRFFLAENSLSY</sequence>
<protein>
    <submittedName>
        <fullName evidence="3">Uncharacterized protein</fullName>
    </submittedName>
</protein>
<organism evidence="3 4">
    <name type="scientific">Recurvomyces mirabilis</name>
    <dbReference type="NCBI Taxonomy" id="574656"/>
    <lineage>
        <taxon>Eukaryota</taxon>
        <taxon>Fungi</taxon>
        <taxon>Dikarya</taxon>
        <taxon>Ascomycota</taxon>
        <taxon>Pezizomycotina</taxon>
        <taxon>Dothideomycetes</taxon>
        <taxon>Dothideomycetidae</taxon>
        <taxon>Mycosphaerellales</taxon>
        <taxon>Teratosphaeriaceae</taxon>
        <taxon>Recurvomyces</taxon>
    </lineage>
</organism>
<feature type="compositionally biased region" description="Polar residues" evidence="2">
    <location>
        <begin position="397"/>
        <end position="406"/>
    </location>
</feature>
<accession>A0AAE0WKE9</accession>
<feature type="compositionally biased region" description="Low complexity" evidence="2">
    <location>
        <begin position="491"/>
        <end position="505"/>
    </location>
</feature>
<keyword evidence="4" id="KW-1185">Reference proteome</keyword>
<feature type="compositionally biased region" description="Polar residues" evidence="2">
    <location>
        <begin position="420"/>
        <end position="437"/>
    </location>
</feature>
<gene>
    <name evidence="3" type="ORF">LTR78_006898</name>
</gene>
<evidence type="ECO:0000313" key="3">
    <source>
        <dbReference type="EMBL" id="KAK3673352.1"/>
    </source>
</evidence>
<feature type="compositionally biased region" description="Low complexity" evidence="2">
    <location>
        <begin position="515"/>
        <end position="526"/>
    </location>
</feature>
<keyword evidence="1" id="KW-0175">Coiled coil</keyword>
<feature type="region of interest" description="Disordered" evidence="2">
    <location>
        <begin position="147"/>
        <end position="196"/>
    </location>
</feature>
<evidence type="ECO:0000313" key="4">
    <source>
        <dbReference type="Proteomes" id="UP001274830"/>
    </source>
</evidence>
<feature type="compositionally biased region" description="Polar residues" evidence="2">
    <location>
        <begin position="370"/>
        <end position="386"/>
    </location>
</feature>
<reference evidence="3" key="1">
    <citation type="submission" date="2023-07" db="EMBL/GenBank/DDBJ databases">
        <title>Black Yeasts Isolated from many extreme environments.</title>
        <authorList>
            <person name="Coleine C."/>
            <person name="Stajich J.E."/>
            <person name="Selbmann L."/>
        </authorList>
    </citation>
    <scope>NUCLEOTIDE SEQUENCE</scope>
    <source>
        <strain evidence="3">CCFEE 5485</strain>
    </source>
</reference>
<name>A0AAE0WKE9_9PEZI</name>
<feature type="region of interest" description="Disordered" evidence="2">
    <location>
        <begin position="333"/>
        <end position="529"/>
    </location>
</feature>
<dbReference type="Proteomes" id="UP001274830">
    <property type="component" value="Unassembled WGS sequence"/>
</dbReference>
<feature type="coiled-coil region" evidence="1">
    <location>
        <begin position="529"/>
        <end position="556"/>
    </location>
</feature>
<feature type="compositionally biased region" description="Polar residues" evidence="2">
    <location>
        <begin position="462"/>
        <end position="484"/>
    </location>
</feature>
<feature type="compositionally biased region" description="Polar residues" evidence="2">
    <location>
        <begin position="163"/>
        <end position="172"/>
    </location>
</feature>
<dbReference type="EMBL" id="JAUTXT010000026">
    <property type="protein sequence ID" value="KAK3673352.1"/>
    <property type="molecule type" value="Genomic_DNA"/>
</dbReference>
<comment type="caution">
    <text evidence="3">The sequence shown here is derived from an EMBL/GenBank/DDBJ whole genome shotgun (WGS) entry which is preliminary data.</text>
</comment>
<feature type="region of interest" description="Disordered" evidence="2">
    <location>
        <begin position="248"/>
        <end position="294"/>
    </location>
</feature>
<dbReference type="AlphaFoldDB" id="A0AAE0WKE9"/>
<feature type="region of interest" description="Disordered" evidence="2">
    <location>
        <begin position="1"/>
        <end position="32"/>
    </location>
</feature>
<feature type="coiled-coil region" evidence="1">
    <location>
        <begin position="94"/>
        <end position="121"/>
    </location>
</feature>
<evidence type="ECO:0000256" key="2">
    <source>
        <dbReference type="SAM" id="MobiDB-lite"/>
    </source>
</evidence>